<accession>A0A0G4G8X3</accession>
<evidence type="ECO:0000256" key="1">
    <source>
        <dbReference type="SAM" id="MobiDB-lite"/>
    </source>
</evidence>
<organism evidence="2">
    <name type="scientific">Chromera velia CCMP2878</name>
    <dbReference type="NCBI Taxonomy" id="1169474"/>
    <lineage>
        <taxon>Eukaryota</taxon>
        <taxon>Sar</taxon>
        <taxon>Alveolata</taxon>
        <taxon>Colpodellida</taxon>
        <taxon>Chromeraceae</taxon>
        <taxon>Chromera</taxon>
    </lineage>
</organism>
<feature type="region of interest" description="Disordered" evidence="1">
    <location>
        <begin position="1"/>
        <end position="77"/>
    </location>
</feature>
<name>A0A0G4G8X3_9ALVE</name>
<protein>
    <submittedName>
        <fullName evidence="2">Uncharacterized protein</fullName>
    </submittedName>
</protein>
<dbReference type="EMBL" id="CDMZ01000985">
    <property type="protein sequence ID" value="CEM25173.1"/>
    <property type="molecule type" value="Genomic_DNA"/>
</dbReference>
<evidence type="ECO:0000313" key="2">
    <source>
        <dbReference type="EMBL" id="CEM25173.1"/>
    </source>
</evidence>
<dbReference type="AlphaFoldDB" id="A0A0G4G8X3"/>
<dbReference type="VEuPathDB" id="CryptoDB:Cvel_20763"/>
<reference evidence="2" key="1">
    <citation type="submission" date="2014-11" db="EMBL/GenBank/DDBJ databases">
        <authorList>
            <person name="Otto D Thomas"/>
            <person name="Naeem Raeece"/>
        </authorList>
    </citation>
    <scope>NUCLEOTIDE SEQUENCE</scope>
</reference>
<sequence>MGDGQHADNGNNEEDRANRWEGAAAAAARPMSVMTPIGTLHEGVRDDRSEVEEPQSTGEESEKTCGAFNKMLDELRQ</sequence>
<gene>
    <name evidence="2" type="ORF">Cvel_20763</name>
</gene>
<proteinExistence type="predicted"/>